<evidence type="ECO:0000313" key="2">
    <source>
        <dbReference type="Proteomes" id="UP000250235"/>
    </source>
</evidence>
<organism evidence="1 2">
    <name type="scientific">Dorcoceras hygrometricum</name>
    <dbReference type="NCBI Taxonomy" id="472368"/>
    <lineage>
        <taxon>Eukaryota</taxon>
        <taxon>Viridiplantae</taxon>
        <taxon>Streptophyta</taxon>
        <taxon>Embryophyta</taxon>
        <taxon>Tracheophyta</taxon>
        <taxon>Spermatophyta</taxon>
        <taxon>Magnoliopsida</taxon>
        <taxon>eudicotyledons</taxon>
        <taxon>Gunneridae</taxon>
        <taxon>Pentapetalae</taxon>
        <taxon>asterids</taxon>
        <taxon>lamiids</taxon>
        <taxon>Lamiales</taxon>
        <taxon>Gesneriaceae</taxon>
        <taxon>Didymocarpoideae</taxon>
        <taxon>Trichosporeae</taxon>
        <taxon>Loxocarpinae</taxon>
        <taxon>Dorcoceras</taxon>
    </lineage>
</organism>
<reference evidence="1 2" key="1">
    <citation type="journal article" date="2015" name="Proc. Natl. Acad. Sci. U.S.A.">
        <title>The resurrection genome of Boea hygrometrica: A blueprint for survival of dehydration.</title>
        <authorList>
            <person name="Xiao L."/>
            <person name="Yang G."/>
            <person name="Zhang L."/>
            <person name="Yang X."/>
            <person name="Zhao S."/>
            <person name="Ji Z."/>
            <person name="Zhou Q."/>
            <person name="Hu M."/>
            <person name="Wang Y."/>
            <person name="Chen M."/>
            <person name="Xu Y."/>
            <person name="Jin H."/>
            <person name="Xiao X."/>
            <person name="Hu G."/>
            <person name="Bao F."/>
            <person name="Hu Y."/>
            <person name="Wan P."/>
            <person name="Li L."/>
            <person name="Deng X."/>
            <person name="Kuang T."/>
            <person name="Xiang C."/>
            <person name="Zhu J.K."/>
            <person name="Oliver M.J."/>
            <person name="He Y."/>
        </authorList>
    </citation>
    <scope>NUCLEOTIDE SEQUENCE [LARGE SCALE GENOMIC DNA]</scope>
    <source>
        <strain evidence="2">cv. XS01</strain>
    </source>
</reference>
<accession>A0A2Z7ATC1</accession>
<evidence type="ECO:0000313" key="1">
    <source>
        <dbReference type="EMBL" id="KZV25095.1"/>
    </source>
</evidence>
<sequence length="111" mass="12699">MHSFKYEIRMYECSKALKKYAAICFWKFGAQSPTTPLLPPREGSTRRLLIYNGPRYNPLLRPAAARTPSNTIAHQPASCVCLTHFFNDSVRKATHTSLTSQCERQYNDLCL</sequence>
<proteinExistence type="predicted"/>
<gene>
    <name evidence="1" type="ORF">F511_43398</name>
</gene>
<protein>
    <submittedName>
        <fullName evidence="1">Uncharacterized protein</fullName>
    </submittedName>
</protein>
<dbReference type="AlphaFoldDB" id="A0A2Z7ATC1"/>
<dbReference type="Proteomes" id="UP000250235">
    <property type="component" value="Unassembled WGS sequence"/>
</dbReference>
<dbReference type="EMBL" id="KV012041">
    <property type="protein sequence ID" value="KZV25095.1"/>
    <property type="molecule type" value="Genomic_DNA"/>
</dbReference>
<keyword evidence="2" id="KW-1185">Reference proteome</keyword>
<name>A0A2Z7ATC1_9LAMI</name>